<dbReference type="Proteomes" id="UP000694389">
    <property type="component" value="Unassembled WGS sequence"/>
</dbReference>
<dbReference type="GO" id="GO:0007099">
    <property type="term" value="P:centriole replication"/>
    <property type="evidence" value="ECO:0007669"/>
    <property type="project" value="InterPro"/>
</dbReference>
<accession>A0A8C4I965</accession>
<dbReference type="GO" id="GO:0034451">
    <property type="term" value="C:centriolar satellite"/>
    <property type="evidence" value="ECO:0007669"/>
    <property type="project" value="TreeGrafter"/>
</dbReference>
<name>A0A8C4I965_DICLA</name>
<dbReference type="AlphaFoldDB" id="A0A8C4I965"/>
<dbReference type="GO" id="GO:0071539">
    <property type="term" value="P:protein localization to centrosome"/>
    <property type="evidence" value="ECO:0007669"/>
    <property type="project" value="TreeGrafter"/>
</dbReference>
<dbReference type="Pfam" id="PF15718">
    <property type="entry name" value="MNR"/>
    <property type="match status" value="2"/>
</dbReference>
<keyword evidence="3" id="KW-1185">Reference proteome</keyword>
<feature type="compositionally biased region" description="Basic and acidic residues" evidence="1">
    <location>
        <begin position="149"/>
        <end position="158"/>
    </location>
</feature>
<evidence type="ECO:0000313" key="3">
    <source>
        <dbReference type="Proteomes" id="UP000694389"/>
    </source>
</evidence>
<reference evidence="2" key="1">
    <citation type="submission" date="2025-08" db="UniProtKB">
        <authorList>
            <consortium name="Ensembl"/>
        </authorList>
    </citation>
    <scope>IDENTIFICATION</scope>
</reference>
<dbReference type="PANTHER" id="PTHR15732">
    <property type="entry name" value="PROTEIN MOONRAKER"/>
    <property type="match status" value="1"/>
</dbReference>
<dbReference type="InterPro" id="IPR031447">
    <property type="entry name" value="MNR"/>
</dbReference>
<evidence type="ECO:0000313" key="2">
    <source>
        <dbReference type="Ensembl" id="ENSDLAP00005054327.1"/>
    </source>
</evidence>
<dbReference type="PANTHER" id="PTHR15732:SF4">
    <property type="entry name" value="PROTEIN MOONRAKER"/>
    <property type="match status" value="1"/>
</dbReference>
<organism evidence="2 3">
    <name type="scientific">Dicentrarchus labrax</name>
    <name type="common">European seabass</name>
    <name type="synonym">Morone labrax</name>
    <dbReference type="NCBI Taxonomy" id="13489"/>
    <lineage>
        <taxon>Eukaryota</taxon>
        <taxon>Metazoa</taxon>
        <taxon>Chordata</taxon>
        <taxon>Craniata</taxon>
        <taxon>Vertebrata</taxon>
        <taxon>Euteleostomi</taxon>
        <taxon>Actinopterygii</taxon>
        <taxon>Neopterygii</taxon>
        <taxon>Teleostei</taxon>
        <taxon>Neoteleostei</taxon>
        <taxon>Acanthomorphata</taxon>
        <taxon>Eupercaria</taxon>
        <taxon>Moronidae</taxon>
        <taxon>Dicentrarchus</taxon>
    </lineage>
</organism>
<evidence type="ECO:0000256" key="1">
    <source>
        <dbReference type="SAM" id="MobiDB-lite"/>
    </source>
</evidence>
<protein>
    <submittedName>
        <fullName evidence="2">Si:dkey-243i1.1</fullName>
    </submittedName>
</protein>
<feature type="region of interest" description="Disordered" evidence="1">
    <location>
        <begin position="125"/>
        <end position="159"/>
    </location>
</feature>
<sequence length="210" mass="23683">TWLCTLHATLIGNLYTQLLFNEAVPAHASNRATHVRPPAPIVIERLLPLYEERENVDSARSSISFTTLSEERLQAAVQLAKRDLRRRRLESLTKSPAKPSQEASLLEISDVESLFLPKDKGAKLSVHTSRKHPISFMPRSSQSPPTRDPGPKQLERGKRAPLSQEIHKLQNELEVYIQKVEELAKRGNSQEQLVTLCLCLTVECMFKVTA</sequence>
<dbReference type="Ensembl" id="ENSDLAT00005057726.2">
    <property type="protein sequence ID" value="ENSDLAP00005054327.1"/>
    <property type="gene ID" value="ENSDLAG00005023288.2"/>
</dbReference>
<proteinExistence type="predicted"/>
<dbReference type="GeneTree" id="ENSGT00390000009714"/>
<reference evidence="2" key="2">
    <citation type="submission" date="2025-09" db="UniProtKB">
        <authorList>
            <consortium name="Ensembl"/>
        </authorList>
    </citation>
    <scope>IDENTIFICATION</scope>
</reference>
<gene>
    <name evidence="2" type="primary">kiaa0753</name>
</gene>